<keyword evidence="1" id="KW-0472">Membrane</keyword>
<keyword evidence="1" id="KW-0812">Transmembrane</keyword>
<dbReference type="AlphaFoldDB" id="A0A0G4F743"/>
<keyword evidence="3" id="KW-1185">Reference proteome</keyword>
<keyword evidence="1" id="KW-1133">Transmembrane helix</keyword>
<gene>
    <name evidence="2" type="ORF">Vbra_21223</name>
</gene>
<dbReference type="VEuPathDB" id="CryptoDB:Vbra_21223"/>
<reference evidence="2 3" key="1">
    <citation type="submission" date="2014-11" db="EMBL/GenBank/DDBJ databases">
        <authorList>
            <person name="Zhu J."/>
            <person name="Qi W."/>
            <person name="Song R."/>
        </authorList>
    </citation>
    <scope>NUCLEOTIDE SEQUENCE [LARGE SCALE GENOMIC DNA]</scope>
</reference>
<organism evidence="2 3">
    <name type="scientific">Vitrella brassicaformis (strain CCMP3155)</name>
    <dbReference type="NCBI Taxonomy" id="1169540"/>
    <lineage>
        <taxon>Eukaryota</taxon>
        <taxon>Sar</taxon>
        <taxon>Alveolata</taxon>
        <taxon>Colpodellida</taxon>
        <taxon>Vitrellaceae</taxon>
        <taxon>Vitrella</taxon>
    </lineage>
</organism>
<dbReference type="Proteomes" id="UP000041254">
    <property type="component" value="Unassembled WGS sequence"/>
</dbReference>
<sequence>MASLVDLAHLCCILSVFGFVLLTLWGLLLVTHSPPFALEVAPEHRTSGGISCILAGLGYLACLVLSWRYIRRSRQRRGWNGGRDDEREVELRSLLGSGGRERPRMPSL</sequence>
<dbReference type="EMBL" id="CDMY01000378">
    <property type="protein sequence ID" value="CEM07824.1"/>
    <property type="molecule type" value="Genomic_DNA"/>
</dbReference>
<evidence type="ECO:0000256" key="1">
    <source>
        <dbReference type="SAM" id="Phobius"/>
    </source>
</evidence>
<feature type="transmembrane region" description="Helical" evidence="1">
    <location>
        <begin position="48"/>
        <end position="70"/>
    </location>
</feature>
<feature type="transmembrane region" description="Helical" evidence="1">
    <location>
        <begin position="7"/>
        <end position="28"/>
    </location>
</feature>
<evidence type="ECO:0000313" key="2">
    <source>
        <dbReference type="EMBL" id="CEM07824.1"/>
    </source>
</evidence>
<dbReference type="InParanoid" id="A0A0G4F743"/>
<evidence type="ECO:0000313" key="3">
    <source>
        <dbReference type="Proteomes" id="UP000041254"/>
    </source>
</evidence>
<proteinExistence type="predicted"/>
<name>A0A0G4F743_VITBC</name>
<accession>A0A0G4F743</accession>
<protein>
    <submittedName>
        <fullName evidence="2">Uncharacterized protein</fullName>
    </submittedName>
</protein>